<name>A0ABU3TKU2_9BACT</name>
<dbReference type="InterPro" id="IPR012908">
    <property type="entry name" value="PGAP1-ab_dom-like"/>
</dbReference>
<dbReference type="Pfam" id="PF07819">
    <property type="entry name" value="PGAP1"/>
    <property type="match status" value="1"/>
</dbReference>
<accession>A0ABU3TKU2</accession>
<comment type="caution">
    <text evidence="4">The sequence shown here is derived from an EMBL/GenBank/DDBJ whole genome shotgun (WGS) entry which is preliminary data.</text>
</comment>
<dbReference type="NCBIfam" id="TIGR04183">
    <property type="entry name" value="Por_Secre_tail"/>
    <property type="match status" value="1"/>
</dbReference>
<keyword evidence="2" id="KW-0732">Signal</keyword>
<feature type="chain" id="PRO_5045804223" evidence="2">
    <location>
        <begin position="36"/>
        <end position="1038"/>
    </location>
</feature>
<evidence type="ECO:0000313" key="5">
    <source>
        <dbReference type="Proteomes" id="UP001250698"/>
    </source>
</evidence>
<dbReference type="EMBL" id="JAWDJT010000012">
    <property type="protein sequence ID" value="MDU0371989.1"/>
    <property type="molecule type" value="Genomic_DNA"/>
</dbReference>
<dbReference type="InterPro" id="IPR026444">
    <property type="entry name" value="Secre_tail"/>
</dbReference>
<dbReference type="SUPFAM" id="SSF53474">
    <property type="entry name" value="alpha/beta-Hydrolases"/>
    <property type="match status" value="1"/>
</dbReference>
<dbReference type="PROSITE" id="PS51318">
    <property type="entry name" value="TAT"/>
    <property type="match status" value="1"/>
</dbReference>
<proteinExistence type="predicted"/>
<feature type="region of interest" description="Disordered" evidence="1">
    <location>
        <begin position="877"/>
        <end position="897"/>
    </location>
</feature>
<sequence>MTSSPTAPARLSRRLWASAAALVAAAHLSASPAQAQVLPPATPFTAEKPSLYTQLIDSLIAPLSKANIPGGILYDRVPSVARLHDFTATTPSNGSHFLQSYFELRTAAYEKFAFPYERSVLRTAVDQIVATGYVPIGLLDYRFAVLDTLAEERGTIREANGLYYDGNGSPYQQRDVTVGSVLADTVASQFQLSMPAGLLLGNRGRSVRFVFVRGYNQAFTLQPGSSAQMTFFGTSGWQNLTLTYYLTDGSTAQATCQLYVRPPLASRPNGSVFMPFGAPVRGRAWTDYDGLSAQGEGEAAGYLYHPQSQRDARLRNPVIVMDGFDPSDKRKLPQIAQDFAPLEPALSVPGRERDLVILNFPWTLRPDKKGVWYWADGGADYIERNALVFVELLNRVKQLMIDPTQKITVIGPSMGGLISRYALALMEKNFADASNPATYQNPYWQHNVDTWLSFDAPHGGANIPLGDQAFLRYFEGVSEQAEINNKRLQSVAAKQMLVQHISDLAGLQYHVPFMRNLNNNGLPGSFGYPTQVRRVGLANGASSGLMNTQLGSPGATGLQLDVVRNAGNKRRQFFYRSTEPGTQIAANMYFGPGAGGMATVFNGEARVIVALAKDIKKRVEMRMTSPHGTYDLAPGSTFDTQYQIQYYTLTGKQIPGYSYRFSRLAPNHCFIPTVSALAFQYRNLSNYGTIGNLPNPYTDLSSRGLICQDETPFHEYYTYGRANAPHVTLDAAAQQFVTRALFNVTQPPRFAPGNPVSVCPGATISLRLDDCTLPSPRTVYAWSISGPAVFTGSGTTSVADGGQGQSIRHTGGAGTIIVSVIAQRPGAAPAPAATHTITSAAGSDPLTISVDMQGQYRICPYSSVTLQALGRTPGPYTWTRRTIRPTGPTAPLTTTTTSPTLPLLVRYDPIEVTVTAPDPCGGQPLPLGDLTVTPDYDPNTGSHCDPYTYELTPNPSESYLLASTLVAGEPLPTGNEPEAESPHAFRAELYNDRGRKVRTQQTRVGQARLDVRDLPAGLYVIRLTRGRQVISRNIRIQH</sequence>
<dbReference type="Proteomes" id="UP001250698">
    <property type="component" value="Unassembled WGS sequence"/>
</dbReference>
<reference evidence="4 5" key="1">
    <citation type="submission" date="2023-10" db="EMBL/GenBank/DDBJ databases">
        <title>Hymenobacter endophyticus sp. nov., an isolate from the leaf tissues of wheat.</title>
        <authorList>
            <person name="Dai Y."/>
        </authorList>
    </citation>
    <scope>NUCLEOTIDE SEQUENCE [LARGE SCALE GENOMIC DNA]</scope>
    <source>
        <strain evidence="4 5">ZK17L-C2</strain>
    </source>
</reference>
<feature type="domain" description="GPI inositol-deacylase PGAP1-like alpha/beta" evidence="3">
    <location>
        <begin position="388"/>
        <end position="502"/>
    </location>
</feature>
<gene>
    <name evidence="4" type="ORF">ROI90_16410</name>
</gene>
<organism evidence="4 5">
    <name type="scientific">Hymenobacter endophyticus</name>
    <dbReference type="NCBI Taxonomy" id="3076335"/>
    <lineage>
        <taxon>Bacteria</taxon>
        <taxon>Pseudomonadati</taxon>
        <taxon>Bacteroidota</taxon>
        <taxon>Cytophagia</taxon>
        <taxon>Cytophagales</taxon>
        <taxon>Hymenobacteraceae</taxon>
        <taxon>Hymenobacter</taxon>
    </lineage>
</organism>
<dbReference type="InterPro" id="IPR006311">
    <property type="entry name" value="TAT_signal"/>
</dbReference>
<dbReference type="RefSeq" id="WP_315999447.1">
    <property type="nucleotide sequence ID" value="NZ_JAWDJT010000012.1"/>
</dbReference>
<feature type="compositionally biased region" description="Low complexity" evidence="1">
    <location>
        <begin position="885"/>
        <end position="897"/>
    </location>
</feature>
<feature type="signal peptide" evidence="2">
    <location>
        <begin position="1"/>
        <end position="35"/>
    </location>
</feature>
<evidence type="ECO:0000256" key="1">
    <source>
        <dbReference type="SAM" id="MobiDB-lite"/>
    </source>
</evidence>
<protein>
    <submittedName>
        <fullName evidence="4">T9SS type A sorting domain-containing protein</fullName>
    </submittedName>
</protein>
<dbReference type="InterPro" id="IPR029058">
    <property type="entry name" value="AB_hydrolase_fold"/>
</dbReference>
<evidence type="ECO:0000259" key="3">
    <source>
        <dbReference type="Pfam" id="PF07819"/>
    </source>
</evidence>
<keyword evidence="5" id="KW-1185">Reference proteome</keyword>
<dbReference type="Gene3D" id="3.40.50.1820">
    <property type="entry name" value="alpha/beta hydrolase"/>
    <property type="match status" value="1"/>
</dbReference>
<evidence type="ECO:0000313" key="4">
    <source>
        <dbReference type="EMBL" id="MDU0371989.1"/>
    </source>
</evidence>
<evidence type="ECO:0000256" key="2">
    <source>
        <dbReference type="SAM" id="SignalP"/>
    </source>
</evidence>